<dbReference type="KEGG" id="pcz:PCL1606_54330"/>
<dbReference type="Pfam" id="PF14206">
    <property type="entry name" value="Cys_rich_CPCC"/>
    <property type="match status" value="1"/>
</dbReference>
<accession>A0A0D5Y6D2</accession>
<evidence type="ECO:0000256" key="1">
    <source>
        <dbReference type="SAM" id="MobiDB-lite"/>
    </source>
</evidence>
<evidence type="ECO:0000313" key="4">
    <source>
        <dbReference type="Proteomes" id="UP000032748"/>
    </source>
</evidence>
<sequence>MLNPRYDELLLIALRAQYRGVSHLYLMRCLHEARLGDYSVDPQIELLEVCPCCGFQTLSARGQYEICDLCHWEDDGSDTPNALSGPNHKSLDQAREQFARTMSDLPLDKWPRAAPITGRPKTGDPQDGSPTT</sequence>
<evidence type="ECO:0000259" key="2">
    <source>
        <dbReference type="Pfam" id="PF14206"/>
    </source>
</evidence>
<dbReference type="EMBL" id="CP011110">
    <property type="protein sequence ID" value="AKA26878.1"/>
    <property type="molecule type" value="Genomic_DNA"/>
</dbReference>
<proteinExistence type="predicted"/>
<dbReference type="InterPro" id="IPR025983">
    <property type="entry name" value="Cys_rich_CPCC"/>
</dbReference>
<organism evidence="3 4">
    <name type="scientific">Pseudomonas chlororaphis</name>
    <dbReference type="NCBI Taxonomy" id="587753"/>
    <lineage>
        <taxon>Bacteria</taxon>
        <taxon>Pseudomonadati</taxon>
        <taxon>Pseudomonadota</taxon>
        <taxon>Gammaproteobacteria</taxon>
        <taxon>Pseudomonadales</taxon>
        <taxon>Pseudomonadaceae</taxon>
        <taxon>Pseudomonas</taxon>
    </lineage>
</organism>
<dbReference type="PATRIC" id="fig|587753.10.peg.5425"/>
<reference evidence="3 4" key="1">
    <citation type="journal article" date="2015" name="Mol. Plant Microbe Interact.">
        <title>Comparative Genomic Analysis of Pseudomonas chlororaphis PCL1606 Reveals New Insight into Antifungal Compounds Involved in Biocontrol.</title>
        <authorList>
            <person name="Calderon C.E."/>
            <person name="Ramos C."/>
            <person name="de Vicente A."/>
            <person name="Cazorla F.M."/>
        </authorList>
    </citation>
    <scope>NUCLEOTIDE SEQUENCE [LARGE SCALE GENOMIC DNA]</scope>
    <source>
        <strain evidence="3 4">PCL1606</strain>
    </source>
</reference>
<evidence type="ECO:0000313" key="3">
    <source>
        <dbReference type="EMBL" id="AKA26878.1"/>
    </source>
</evidence>
<name>A0A0D5Y6D2_9PSED</name>
<gene>
    <name evidence="3" type="ORF">PCL1606_54330</name>
</gene>
<feature type="region of interest" description="Disordered" evidence="1">
    <location>
        <begin position="102"/>
        <end position="132"/>
    </location>
</feature>
<dbReference type="Proteomes" id="UP000032748">
    <property type="component" value="Chromosome"/>
</dbReference>
<dbReference type="AlphaFoldDB" id="A0A0D5Y6D2"/>
<protein>
    <recommendedName>
        <fullName evidence="2">Cysteine-rich CPCC domain-containing protein</fullName>
    </recommendedName>
</protein>
<feature type="domain" description="Cysteine-rich CPCC" evidence="2">
    <location>
        <begin position="50"/>
        <end position="100"/>
    </location>
</feature>
<feature type="region of interest" description="Disordered" evidence="1">
    <location>
        <begin position="78"/>
        <end position="97"/>
    </location>
</feature>